<evidence type="ECO:0000313" key="2">
    <source>
        <dbReference type="EMBL" id="TGO03656.1"/>
    </source>
</evidence>
<reference evidence="2 3" key="1">
    <citation type="journal article" date="2016" name="Front. Microbiol.">
        <title>Single-Cell (Meta-)Genomics of a Dimorphic Candidatus Thiomargarita nelsonii Reveals Genomic Plasticity.</title>
        <authorList>
            <person name="Flood B.E."/>
            <person name="Fliss P."/>
            <person name="Jones D.S."/>
            <person name="Dick G.J."/>
            <person name="Jain S."/>
            <person name="Kaster A.K."/>
            <person name="Winkel M."/>
            <person name="Mussmann M."/>
            <person name="Bailey J."/>
        </authorList>
    </citation>
    <scope>NUCLEOTIDE SEQUENCE [LARGE SCALE GENOMIC DNA]</scope>
    <source>
        <strain evidence="2">Hydrate Ridge</strain>
    </source>
</reference>
<keyword evidence="1" id="KW-0472">Membrane</keyword>
<dbReference type="AlphaFoldDB" id="A0A4E0RL44"/>
<keyword evidence="1" id="KW-0812">Transmembrane</keyword>
<comment type="caution">
    <text evidence="2">The sequence shown here is derived from an EMBL/GenBank/DDBJ whole genome shotgun (WGS) entry which is preliminary data.</text>
</comment>
<keyword evidence="3" id="KW-1185">Reference proteome</keyword>
<protein>
    <submittedName>
        <fullName evidence="2">Uncharacterized protein</fullName>
    </submittedName>
</protein>
<feature type="transmembrane region" description="Helical" evidence="1">
    <location>
        <begin position="23"/>
        <end position="42"/>
    </location>
</feature>
<sequence length="101" mass="11537">MPLQRTAFYVSEAKVFASEGNPLWLPLTKVALTIYTGVLILIKQDFFATLFMTGLGSILTQTADLYFFKKSSLNKLRQTVNNMVSFNAIKNFRVELFYNLL</sequence>
<dbReference type="Proteomes" id="UP000030428">
    <property type="component" value="Unassembled WGS sequence"/>
</dbReference>
<dbReference type="EMBL" id="JSZA02000006">
    <property type="protein sequence ID" value="TGO03656.1"/>
    <property type="molecule type" value="Genomic_DNA"/>
</dbReference>
<evidence type="ECO:0000256" key="1">
    <source>
        <dbReference type="SAM" id="Phobius"/>
    </source>
</evidence>
<gene>
    <name evidence="2" type="ORF">PN36_02510</name>
</gene>
<organism evidence="2 3">
    <name type="scientific">Candidatus Thiomargarita nelsonii</name>
    <dbReference type="NCBI Taxonomy" id="1003181"/>
    <lineage>
        <taxon>Bacteria</taxon>
        <taxon>Pseudomonadati</taxon>
        <taxon>Pseudomonadota</taxon>
        <taxon>Gammaproteobacteria</taxon>
        <taxon>Thiotrichales</taxon>
        <taxon>Thiotrichaceae</taxon>
        <taxon>Thiomargarita</taxon>
    </lineage>
</organism>
<proteinExistence type="predicted"/>
<feature type="transmembrane region" description="Helical" evidence="1">
    <location>
        <begin position="48"/>
        <end position="68"/>
    </location>
</feature>
<accession>A0A4E0RL44</accession>
<name>A0A4E0RL44_9GAMM</name>
<evidence type="ECO:0000313" key="3">
    <source>
        <dbReference type="Proteomes" id="UP000030428"/>
    </source>
</evidence>
<keyword evidence="1" id="KW-1133">Transmembrane helix</keyword>